<reference evidence="1 2" key="1">
    <citation type="submission" date="2024-02" db="EMBL/GenBank/DDBJ databases">
        <title>De novo assembly and annotation of 12 fungi associated with fruit tree decline syndrome in Ontario, Canada.</title>
        <authorList>
            <person name="Sulman M."/>
            <person name="Ellouze W."/>
            <person name="Ilyukhin E."/>
        </authorList>
    </citation>
    <scope>NUCLEOTIDE SEQUENCE [LARGE SCALE GENOMIC DNA]</scope>
    <source>
        <strain evidence="1 2">M1-105</strain>
    </source>
</reference>
<sequence length="339" mass="37671">MRTPSDTALQGSHILVVEPPQLVTGQESPQTEKDANFTHDFTFLENVDDPPLLHSAMIHGVAPESLSEVFSGVPDTKELTPEDFIFDRDPEDFAEQLTSLSLLLHRQLNTVERRRKDTSLLSRLQEFPLESIFESTQKLVSIVEEVAGNPTWLARFDSSPEETSQPMLCMPSELSIDHFENMSTMNSTECLPLSHCTPTLPVNSDHPGPPSTDGSPCINSSRVSSFESATRSSNVDILVVLMFLTCHVYLSRLYESFHCDLEQYSLLPPQTSTRRLFWHLNLGSFCAIEGLGLEVALVAQVSSLMLERLQQAHKSCTEAGLITPELVKAVEMQDAINGI</sequence>
<organism evidence="1 2">
    <name type="scientific">Neofusicoccum ribis</name>
    <dbReference type="NCBI Taxonomy" id="45134"/>
    <lineage>
        <taxon>Eukaryota</taxon>
        <taxon>Fungi</taxon>
        <taxon>Dikarya</taxon>
        <taxon>Ascomycota</taxon>
        <taxon>Pezizomycotina</taxon>
        <taxon>Dothideomycetes</taxon>
        <taxon>Dothideomycetes incertae sedis</taxon>
        <taxon>Botryosphaeriales</taxon>
        <taxon>Botryosphaeriaceae</taxon>
        <taxon>Neofusicoccum</taxon>
    </lineage>
</organism>
<comment type="caution">
    <text evidence="1">The sequence shown here is derived from an EMBL/GenBank/DDBJ whole genome shotgun (WGS) entry which is preliminary data.</text>
</comment>
<proteinExistence type="predicted"/>
<evidence type="ECO:0008006" key="3">
    <source>
        <dbReference type="Google" id="ProtNLM"/>
    </source>
</evidence>
<keyword evidence="2" id="KW-1185">Reference proteome</keyword>
<protein>
    <recommendedName>
        <fullName evidence="3">C6 transcription factor</fullName>
    </recommendedName>
</protein>
<accession>A0ABR3T876</accession>
<evidence type="ECO:0000313" key="1">
    <source>
        <dbReference type="EMBL" id="KAL1635613.1"/>
    </source>
</evidence>
<name>A0ABR3T876_9PEZI</name>
<evidence type="ECO:0000313" key="2">
    <source>
        <dbReference type="Proteomes" id="UP001521116"/>
    </source>
</evidence>
<dbReference type="EMBL" id="JAJVDC020000010">
    <property type="protein sequence ID" value="KAL1635613.1"/>
    <property type="molecule type" value="Genomic_DNA"/>
</dbReference>
<gene>
    <name evidence="1" type="ORF">SLS56_001666</name>
</gene>
<dbReference type="Proteomes" id="UP001521116">
    <property type="component" value="Unassembled WGS sequence"/>
</dbReference>